<reference evidence="2 3" key="1">
    <citation type="submission" date="2017-12" db="EMBL/GenBank/DDBJ databases">
        <title>Gene loss provides genomic basis for host adaptation in cereal stripe rust fungi.</title>
        <authorList>
            <person name="Xia C."/>
        </authorList>
    </citation>
    <scope>NUCLEOTIDE SEQUENCE [LARGE SCALE GENOMIC DNA]</scope>
    <source>
        <strain evidence="2 3">93TX-2</strain>
    </source>
</reference>
<dbReference type="OrthoDB" id="2496085at2759"/>
<dbReference type="VEuPathDB" id="FungiDB:PSTT_07978"/>
<evidence type="ECO:0000256" key="1">
    <source>
        <dbReference type="SAM" id="MobiDB-lite"/>
    </source>
</evidence>
<dbReference type="AlphaFoldDB" id="A0A2S4VXG1"/>
<reference evidence="3" key="3">
    <citation type="journal article" date="2018" name="Mol. Plant Microbe Interact.">
        <title>Genome sequence resources for the wheat stripe rust pathogen (Puccinia striiformis f. sp. tritici) and the barley stripe rust pathogen (Puccinia striiformis f. sp. hordei).</title>
        <authorList>
            <person name="Xia C."/>
            <person name="Wang M."/>
            <person name="Yin C."/>
            <person name="Cornejo O.E."/>
            <person name="Hulbert S.H."/>
            <person name="Chen X."/>
        </authorList>
    </citation>
    <scope>NUCLEOTIDE SEQUENCE [LARGE SCALE GENOMIC DNA]</scope>
    <source>
        <strain evidence="3">93TX-2</strain>
    </source>
</reference>
<comment type="caution">
    <text evidence="2">The sequence shown here is derived from an EMBL/GenBank/DDBJ whole genome shotgun (WGS) entry which is preliminary data.</text>
</comment>
<organism evidence="2 3">
    <name type="scientific">Puccinia striiformis</name>
    <dbReference type="NCBI Taxonomy" id="27350"/>
    <lineage>
        <taxon>Eukaryota</taxon>
        <taxon>Fungi</taxon>
        <taxon>Dikarya</taxon>
        <taxon>Basidiomycota</taxon>
        <taxon>Pucciniomycotina</taxon>
        <taxon>Pucciniomycetes</taxon>
        <taxon>Pucciniales</taxon>
        <taxon>Pucciniaceae</taxon>
        <taxon>Puccinia</taxon>
    </lineage>
</organism>
<reference evidence="3" key="2">
    <citation type="journal article" date="2018" name="BMC Genomics">
        <title>Genomic insights into host adaptation between the wheat stripe rust pathogen (Puccinia striiformis f. sp. tritici) and the barley stripe rust pathogen (Puccinia striiformis f. sp. hordei).</title>
        <authorList>
            <person name="Xia C."/>
            <person name="Wang M."/>
            <person name="Yin C."/>
            <person name="Cornejo O.E."/>
            <person name="Hulbert S.H."/>
            <person name="Chen X."/>
        </authorList>
    </citation>
    <scope>NUCLEOTIDE SEQUENCE [LARGE SCALE GENOMIC DNA]</scope>
    <source>
        <strain evidence="3">93TX-2</strain>
    </source>
</reference>
<sequence length="884" mass="101259">MDDVTVHDQQQQQQQPGDESARLTMIHQRFRWLHEHLAVCTFNSWIRYELAPDQLCSHVPPYNFVAAVLDKYVEDLEELINTLSTKVDGRISTDAEEFKWIWAQFLNGQSPFRKLLMDCDLGWEARLEEELSRLAFLLQHPTLPLDLQITHDTRVIALDEGILSAQSMIRSESHYQRKTKILIKGYDHEYLGTEQILDPILEDLKNFASEFSPETHLAPYTTLIAPSMAGKTRLLMELSKHVCVVYICLRPRHYSTKYPWRSNYASDVLLDYSYTSTQKQYERLVVAILDAVADFFSAQQTGTKQDKLNRWIAHSFPKKNPHIVPTFWTVVRAKMEDSARSAESMEHNLGRALQRMKDSTNFIDQKNLRVLLAIDEARELLHFSYEARGLLEFSYRTDISFFDKFRRALKKIPESTGFFSILADSLSRLSDFNPTAHGEPSNRIENDNEAKLFPPIYALSTFDVNAGPDDPPTRWQELQSPLRLFCYGYPSWRLYADDAKQAGLRNGEIVRNLTTIALQKLLDTHDLELPAASLTESQAIALLGPTIQPQLWGASHLNAELVSNHGAACMYIDSSRGMIISGYPSQITFASSANQYLGSDEARLIRCVRVLASLSRQGFFSPGDVQDLVSRIILLRAMQVTMGKVRRVENASADWDQQTMPFGHSVRLTDFLQTLTGLDAKKLLLGSTKSEKKKRLLEEGQLFWNHFISIEYTPTSEKLMRELYRGVAVHCKPDQPGFDQLFPIYLQSDPTAALDEKNITFSGIHVKDPKEDDDLAKYSHYWTPDDAEIELEEPNPYLVLYFSLRDEREESQHIRSTRSGRRIPKPKIITIPDGVLSKEESRRRISFAFYGLDSFPFLSQDLIGSLEDLLAAHPNFSFNRYASQ</sequence>
<dbReference type="PANTHER" id="PTHR33266:SF1">
    <property type="entry name" value="F-BOX DOMAIN-CONTAINING PROTEIN"/>
    <property type="match status" value="1"/>
</dbReference>
<dbReference type="EMBL" id="PKSM01000092">
    <property type="protein sequence ID" value="POW14203.1"/>
    <property type="molecule type" value="Genomic_DNA"/>
</dbReference>
<dbReference type="PANTHER" id="PTHR33266">
    <property type="entry name" value="CHROMOSOME 15, WHOLE GENOME SHOTGUN SEQUENCE"/>
    <property type="match status" value="1"/>
</dbReference>
<keyword evidence="3" id="KW-1185">Reference proteome</keyword>
<accession>A0A2S4VXG1</accession>
<feature type="region of interest" description="Disordered" evidence="1">
    <location>
        <begin position="1"/>
        <end position="20"/>
    </location>
</feature>
<protein>
    <submittedName>
        <fullName evidence="2">Uncharacterized protein</fullName>
    </submittedName>
</protein>
<dbReference type="VEuPathDB" id="FungiDB:PSHT_07461"/>
<gene>
    <name evidence="2" type="ORF">PSHT_07461</name>
</gene>
<evidence type="ECO:0000313" key="3">
    <source>
        <dbReference type="Proteomes" id="UP000238274"/>
    </source>
</evidence>
<proteinExistence type="predicted"/>
<name>A0A2S4VXG1_9BASI</name>
<evidence type="ECO:0000313" key="2">
    <source>
        <dbReference type="EMBL" id="POW14203.1"/>
    </source>
</evidence>
<dbReference type="Proteomes" id="UP000238274">
    <property type="component" value="Unassembled WGS sequence"/>
</dbReference>